<dbReference type="GO" id="GO:0007165">
    <property type="term" value="P:signal transduction"/>
    <property type="evidence" value="ECO:0007669"/>
    <property type="project" value="UniProtKB-KW"/>
</dbReference>
<feature type="transmembrane region" description="Helical" evidence="5">
    <location>
        <begin position="24"/>
        <end position="43"/>
    </location>
</feature>
<keyword evidence="5" id="KW-0812">Transmembrane</keyword>
<dbReference type="SMART" id="SM00283">
    <property type="entry name" value="MA"/>
    <property type="match status" value="1"/>
</dbReference>
<dbReference type="PANTHER" id="PTHR32089:SF112">
    <property type="entry name" value="LYSOZYME-LIKE PROTEIN-RELATED"/>
    <property type="match status" value="1"/>
</dbReference>
<name>A0AA49J1P9_9PROT</name>
<dbReference type="AlphaFoldDB" id="A0AA49J1P9"/>
<dbReference type="SMART" id="SM00304">
    <property type="entry name" value="HAMP"/>
    <property type="match status" value="1"/>
</dbReference>
<keyword evidence="5" id="KW-1133">Transmembrane helix</keyword>
<dbReference type="InterPro" id="IPR003660">
    <property type="entry name" value="HAMP_dom"/>
</dbReference>
<accession>A0AA49J1P9</accession>
<feature type="domain" description="Methyl-accepting transducer" evidence="6">
    <location>
        <begin position="155"/>
        <end position="391"/>
    </location>
</feature>
<protein>
    <submittedName>
        <fullName evidence="8">HAMP domain-containing methyl-accepting chemotaxis protein</fullName>
    </submittedName>
</protein>
<reference evidence="8" key="1">
    <citation type="journal article" date="2023" name="Nat. Microbiol.">
        <title>Enrichment and characterization of a nitric oxide-reducing microbial community in a continuous bioreactor.</title>
        <authorList>
            <person name="Garrido-Amador P."/>
            <person name="Stortenbeker N."/>
            <person name="Wessels H.J.C.T."/>
            <person name="Speth D.R."/>
            <person name="Garcia-Heredia I."/>
            <person name="Kartal B."/>
        </authorList>
    </citation>
    <scope>NUCLEOTIDE SEQUENCE</scope>
    <source>
        <strain evidence="8">MAG1</strain>
    </source>
</reference>
<evidence type="ECO:0000259" key="6">
    <source>
        <dbReference type="PROSITE" id="PS50111"/>
    </source>
</evidence>
<dbReference type="CDD" id="cd06225">
    <property type="entry name" value="HAMP"/>
    <property type="match status" value="1"/>
</dbReference>
<evidence type="ECO:0000256" key="4">
    <source>
        <dbReference type="PROSITE-ProRule" id="PRU00284"/>
    </source>
</evidence>
<dbReference type="PROSITE" id="PS50885">
    <property type="entry name" value="HAMP"/>
    <property type="match status" value="1"/>
</dbReference>
<dbReference type="FunFam" id="1.10.287.950:FF:000001">
    <property type="entry name" value="Methyl-accepting chemotaxis sensory transducer"/>
    <property type="match status" value="1"/>
</dbReference>
<dbReference type="InterPro" id="IPR004089">
    <property type="entry name" value="MCPsignal_dom"/>
</dbReference>
<dbReference type="EMBL" id="CP107246">
    <property type="protein sequence ID" value="WIM06676.1"/>
    <property type="molecule type" value="Genomic_DNA"/>
</dbReference>
<feature type="domain" description="HAMP" evidence="7">
    <location>
        <begin position="96"/>
        <end position="150"/>
    </location>
</feature>
<evidence type="ECO:0000256" key="5">
    <source>
        <dbReference type="SAM" id="Phobius"/>
    </source>
</evidence>
<dbReference type="PANTHER" id="PTHR32089">
    <property type="entry name" value="METHYL-ACCEPTING CHEMOTAXIS PROTEIN MCPB"/>
    <property type="match status" value="1"/>
</dbReference>
<dbReference type="Gene3D" id="1.10.287.950">
    <property type="entry name" value="Methyl-accepting chemotaxis protein"/>
    <property type="match status" value="1"/>
</dbReference>
<dbReference type="SUPFAM" id="SSF58104">
    <property type="entry name" value="Methyl-accepting chemotaxis protein (MCP) signaling domain"/>
    <property type="match status" value="1"/>
</dbReference>
<dbReference type="Pfam" id="PF00672">
    <property type="entry name" value="HAMP"/>
    <property type="match status" value="1"/>
</dbReference>
<evidence type="ECO:0000256" key="1">
    <source>
        <dbReference type="ARBA" id="ARBA00004370"/>
    </source>
</evidence>
<dbReference type="CDD" id="cd11386">
    <property type="entry name" value="MCP_signal"/>
    <property type="match status" value="1"/>
</dbReference>
<organism evidence="8">
    <name type="scientific">Candidatus Nitricoxidivorans perseverans</name>
    <dbReference type="NCBI Taxonomy" id="2975601"/>
    <lineage>
        <taxon>Bacteria</taxon>
        <taxon>Pseudomonadati</taxon>
        <taxon>Pseudomonadota</taxon>
        <taxon>Betaproteobacteria</taxon>
        <taxon>Nitrosomonadales</taxon>
        <taxon>Sterolibacteriaceae</taxon>
        <taxon>Candidatus Nitricoxidivorans</taxon>
    </lineage>
</organism>
<evidence type="ECO:0000259" key="7">
    <source>
        <dbReference type="PROSITE" id="PS50885"/>
    </source>
</evidence>
<dbReference type="PROSITE" id="PS50111">
    <property type="entry name" value="CHEMOTAXIS_TRANSDUC_2"/>
    <property type="match status" value="1"/>
</dbReference>
<comment type="subcellular location">
    <subcellularLocation>
        <location evidence="1">Membrane</location>
    </subcellularLocation>
</comment>
<evidence type="ECO:0000256" key="3">
    <source>
        <dbReference type="ARBA" id="ARBA00029447"/>
    </source>
</evidence>
<evidence type="ECO:0000256" key="2">
    <source>
        <dbReference type="ARBA" id="ARBA00023224"/>
    </source>
</evidence>
<gene>
    <name evidence="8" type="ORF">OHM77_05260</name>
</gene>
<feature type="transmembrane region" description="Helical" evidence="5">
    <location>
        <begin position="73"/>
        <end position="94"/>
    </location>
</feature>
<keyword evidence="5" id="KW-0472">Membrane</keyword>
<comment type="similarity">
    <text evidence="3">Belongs to the methyl-accepting chemotaxis (MCP) protein family.</text>
</comment>
<dbReference type="GO" id="GO:0006935">
    <property type="term" value="P:chemotaxis"/>
    <property type="evidence" value="ECO:0007669"/>
    <property type="project" value="UniProtKB-ARBA"/>
</dbReference>
<dbReference type="KEGG" id="npv:OHM77_05260"/>
<dbReference type="Proteomes" id="UP001234916">
    <property type="component" value="Chromosome"/>
</dbReference>
<sequence length="427" mass="46757">MNSTLWKLHESFEKAFWYTLTRKLSSFLMLFLFDVFYLAIYIYQKQGVAASLEAGAVDRAVAGKIAADLDGGLYLMIAITSIALMWNIAQILYLRWLIVRPLKVITGIFNDISRGEGDFTRSLPLLTHDELRDLAEGYNRFVEKMRTIIGDVQSSTGLVLNTADDLATLSTRVAANSQQQSRDAYEMATQVEIMTYTLDSLASQAADVQRISDESSEHSTRGGDVIHAAASEMNQITQSVSESSRIIQDLGRQSDQISQIVNVIREIADQTNLLALNAAIEAARAGEQGRGFAVVADEVRKLAERTSNSTQEITAMIEKIQTGTHLAIQSMEAGVKRVGEGALLAQQAGEAINQIKSGVGQVVQAVNEISSSLKEQAASNAENSHKVESIARVSEENSNAFQETATRAQYIDELARNLGNLVGRFKV</sequence>
<evidence type="ECO:0000313" key="8">
    <source>
        <dbReference type="EMBL" id="WIM06676.1"/>
    </source>
</evidence>
<keyword evidence="2 4" id="KW-0807">Transducer</keyword>
<proteinExistence type="inferred from homology"/>
<dbReference type="GO" id="GO:0016020">
    <property type="term" value="C:membrane"/>
    <property type="evidence" value="ECO:0007669"/>
    <property type="project" value="UniProtKB-SubCell"/>
</dbReference>
<dbReference type="Pfam" id="PF00015">
    <property type="entry name" value="MCPsignal"/>
    <property type="match status" value="1"/>
</dbReference>